<keyword evidence="3" id="KW-0813">Transport</keyword>
<feature type="transmembrane region" description="Helical" evidence="14">
    <location>
        <begin position="307"/>
        <end position="325"/>
    </location>
</feature>
<protein>
    <recommendedName>
        <fullName evidence="12">Ascorbate-specific PTS system EIIC component</fullName>
    </recommendedName>
    <alternativeName>
        <fullName evidence="13">Ascorbate-specific permease IIC component UlaA</fullName>
    </alternativeName>
</protein>
<feature type="transmembrane region" description="Helical" evidence="14">
    <location>
        <begin position="247"/>
        <end position="266"/>
    </location>
</feature>
<evidence type="ECO:0000256" key="11">
    <source>
        <dbReference type="ARBA" id="ARBA00038218"/>
    </source>
</evidence>
<dbReference type="GO" id="GO:0009401">
    <property type="term" value="P:phosphoenolpyruvate-dependent sugar phosphotransferase system"/>
    <property type="evidence" value="ECO:0007669"/>
    <property type="project" value="UniProtKB-KW"/>
</dbReference>
<dbReference type="GO" id="GO:0005886">
    <property type="term" value="C:plasma membrane"/>
    <property type="evidence" value="ECO:0007669"/>
    <property type="project" value="UniProtKB-SubCell"/>
</dbReference>
<accession>B9Y7U5</accession>
<evidence type="ECO:0000256" key="2">
    <source>
        <dbReference type="ARBA" id="ARBA00011738"/>
    </source>
</evidence>
<evidence type="ECO:0000256" key="13">
    <source>
        <dbReference type="ARBA" id="ARBA00042859"/>
    </source>
</evidence>
<feature type="transmembrane region" description="Helical" evidence="14">
    <location>
        <begin position="218"/>
        <end position="241"/>
    </location>
</feature>
<feature type="transmembrane region" description="Helical" evidence="14">
    <location>
        <begin position="141"/>
        <end position="158"/>
    </location>
</feature>
<dbReference type="PANTHER" id="PTHR33843">
    <property type="entry name" value="ASCORBATE-SPECIFIC PTS SYSTEM EIIC COMPONENT"/>
    <property type="match status" value="1"/>
</dbReference>
<evidence type="ECO:0000256" key="12">
    <source>
        <dbReference type="ARBA" id="ARBA00039702"/>
    </source>
</evidence>
<keyword evidence="4" id="KW-1003">Cell membrane</keyword>
<reference evidence="15 16" key="2">
    <citation type="submission" date="2009-02" db="EMBL/GenBank/DDBJ databases">
        <title>Draft genome sequence of Holdemania filiformis DSM 12042.</title>
        <authorList>
            <person name="Sudarsanam P."/>
            <person name="Ley R."/>
            <person name="Guruge J."/>
            <person name="Turnbaugh P.J."/>
            <person name="Mahowald M."/>
            <person name="Liep D."/>
            <person name="Gordon J."/>
        </authorList>
    </citation>
    <scope>NUCLEOTIDE SEQUENCE [LARGE SCALE GENOMIC DNA]</scope>
    <source>
        <strain evidence="15 16">DSM 12042</strain>
    </source>
</reference>
<dbReference type="NCBIfam" id="NF006920">
    <property type="entry name" value="PRK09410.1-2"/>
    <property type="match status" value="1"/>
</dbReference>
<gene>
    <name evidence="15" type="ORF">HOLDEFILI_01890</name>
</gene>
<sequence length="419" mass="44564">MELMNFIINSIFRNPPVLLGLIAALGLALQKKPFGTIVKGALMTAFGMVILNTGVSMLVQSILPINTAFQSLNGTVAEGLNDATFTASFGGDIGMAMFIGMILHLLIARFTPVKTIFLTGHMLWWFPFIFVAAGVEGGLRGMPLILFGAICSALYWSLMPWALKKYTFAVTQDNSFLLGHPTGYLGLISGFVASKVGNKEKSTEDIQIPKALSFFREISITGCLVIFVMFVIVGLTIPTMLAEGENVVVVAIAQGLNYGAGLILLLQGVRMLISQIVPAFKGISEKVVPNAIPAYDCPMLFTYKPNAVLIGFVVAMITSTVLILICNATQVFGIMLVPLVITSFFECGTAAILGEGQGGLRGAVIGTFVAAAVMVVMVGFSALAYSHTIANWMLINAGNDFSLFGMLAKAVASLLSGIF</sequence>
<reference evidence="15 16" key="1">
    <citation type="submission" date="2008-12" db="EMBL/GenBank/DDBJ databases">
        <authorList>
            <person name="Fulton L."/>
            <person name="Clifton S."/>
            <person name="Fulton B."/>
            <person name="Xu J."/>
            <person name="Minx P."/>
            <person name="Pepin K.H."/>
            <person name="Johnson M."/>
            <person name="Bhonagiri V."/>
            <person name="Nash W.E."/>
            <person name="Mardis E.R."/>
            <person name="Wilson R.K."/>
        </authorList>
    </citation>
    <scope>NUCLEOTIDE SEQUENCE [LARGE SCALE GENOMIC DNA]</scope>
    <source>
        <strain evidence="15 16">DSM 12042</strain>
    </source>
</reference>
<keyword evidence="6" id="KW-0598">Phosphotransferase system</keyword>
<keyword evidence="7 14" id="KW-0812">Transmembrane</keyword>
<comment type="subcellular location">
    <subcellularLocation>
        <location evidence="1">Cell membrane</location>
        <topology evidence="1">Multi-pass membrane protein</topology>
    </subcellularLocation>
</comment>
<dbReference type="PANTHER" id="PTHR33843:SF4">
    <property type="entry name" value="ASCORBATE-SPECIFIC PTS SYSTEM EIIC COMPONENT"/>
    <property type="match status" value="1"/>
</dbReference>
<dbReference type="HOGENOM" id="CLU_031784_0_1_9"/>
<feature type="transmembrane region" description="Helical" evidence="14">
    <location>
        <begin position="41"/>
        <end position="63"/>
    </location>
</feature>
<evidence type="ECO:0000256" key="6">
    <source>
        <dbReference type="ARBA" id="ARBA00022683"/>
    </source>
</evidence>
<evidence type="ECO:0000313" key="16">
    <source>
        <dbReference type="Proteomes" id="UP000005950"/>
    </source>
</evidence>
<evidence type="ECO:0000313" key="15">
    <source>
        <dbReference type="EMBL" id="EEF67913.1"/>
    </source>
</evidence>
<evidence type="ECO:0000256" key="5">
    <source>
        <dbReference type="ARBA" id="ARBA00022597"/>
    </source>
</evidence>
<feature type="transmembrane region" description="Helical" evidence="14">
    <location>
        <begin position="6"/>
        <end position="29"/>
    </location>
</feature>
<evidence type="ECO:0000256" key="10">
    <source>
        <dbReference type="ARBA" id="ARBA00037387"/>
    </source>
</evidence>
<evidence type="ECO:0000256" key="14">
    <source>
        <dbReference type="SAM" id="Phobius"/>
    </source>
</evidence>
<feature type="transmembrane region" description="Helical" evidence="14">
    <location>
        <begin position="365"/>
        <end position="389"/>
    </location>
</feature>
<evidence type="ECO:0000256" key="3">
    <source>
        <dbReference type="ARBA" id="ARBA00022448"/>
    </source>
</evidence>
<dbReference type="RefSeq" id="WP_006059080.1">
    <property type="nucleotide sequence ID" value="NZ_GG657556.1"/>
</dbReference>
<comment type="subunit">
    <text evidence="2">Homodimer.</text>
</comment>
<dbReference type="Proteomes" id="UP000005950">
    <property type="component" value="Unassembled WGS sequence"/>
</dbReference>
<dbReference type="AlphaFoldDB" id="B9Y7U5"/>
<keyword evidence="8 14" id="KW-1133">Transmembrane helix</keyword>
<organism evidence="15 16">
    <name type="scientific">Holdemania filiformis DSM 12042</name>
    <dbReference type="NCBI Taxonomy" id="545696"/>
    <lineage>
        <taxon>Bacteria</taxon>
        <taxon>Bacillati</taxon>
        <taxon>Bacillota</taxon>
        <taxon>Erysipelotrichia</taxon>
        <taxon>Erysipelotrichales</taxon>
        <taxon>Erysipelotrichaceae</taxon>
        <taxon>Holdemania</taxon>
    </lineage>
</organism>
<comment type="caution">
    <text evidence="15">The sequence shown here is derived from an EMBL/GenBank/DDBJ whole genome shotgun (WGS) entry which is preliminary data.</text>
</comment>
<name>B9Y7U5_9FIRM</name>
<dbReference type="Pfam" id="PF03611">
    <property type="entry name" value="EIIC-GAT"/>
    <property type="match status" value="1"/>
</dbReference>
<dbReference type="InterPro" id="IPR051562">
    <property type="entry name" value="Ascorbate-PTS_EIIC"/>
</dbReference>
<feature type="transmembrane region" description="Helical" evidence="14">
    <location>
        <begin position="331"/>
        <end position="353"/>
    </location>
</feature>
<comment type="function">
    <text evidence="10">The phosphoenolpyruvate-dependent sugar phosphotransferase system (sugar PTS), a major carbohydrate active transport system, catalyzes the phosphorylation of incoming sugar substrates concomitantly with their translocation across the cell membrane. The enzyme II UlaABC PTS system is involved in ascorbate transport.</text>
</comment>
<comment type="similarity">
    <text evidence="11">Belongs to the UlaA family.</text>
</comment>
<dbReference type="eggNOG" id="COG3037">
    <property type="taxonomic scope" value="Bacteria"/>
</dbReference>
<keyword evidence="9 14" id="KW-0472">Membrane</keyword>
<evidence type="ECO:0000256" key="9">
    <source>
        <dbReference type="ARBA" id="ARBA00023136"/>
    </source>
</evidence>
<dbReference type="EMBL" id="ACCF01000107">
    <property type="protein sequence ID" value="EEF67913.1"/>
    <property type="molecule type" value="Genomic_DNA"/>
</dbReference>
<feature type="transmembrane region" description="Helical" evidence="14">
    <location>
        <begin position="115"/>
        <end position="135"/>
    </location>
</feature>
<evidence type="ECO:0000256" key="1">
    <source>
        <dbReference type="ARBA" id="ARBA00004651"/>
    </source>
</evidence>
<proteinExistence type="inferred from homology"/>
<evidence type="ECO:0000256" key="8">
    <source>
        <dbReference type="ARBA" id="ARBA00022989"/>
    </source>
</evidence>
<dbReference type="STRING" id="545696.HOLDEFILI_01890"/>
<evidence type="ECO:0000256" key="4">
    <source>
        <dbReference type="ARBA" id="ARBA00022475"/>
    </source>
</evidence>
<feature type="transmembrane region" description="Helical" evidence="14">
    <location>
        <begin position="83"/>
        <end position="108"/>
    </location>
</feature>
<keyword evidence="5" id="KW-0762">Sugar transport</keyword>
<evidence type="ECO:0000256" key="7">
    <source>
        <dbReference type="ARBA" id="ARBA00022692"/>
    </source>
</evidence>
<dbReference type="GeneID" id="83014829"/>
<dbReference type="InterPro" id="IPR004703">
    <property type="entry name" value="PTS_sugar-sp_permease"/>
</dbReference>